<evidence type="ECO:0000256" key="1">
    <source>
        <dbReference type="SAM" id="MobiDB-lite"/>
    </source>
</evidence>
<evidence type="ECO:0000313" key="2">
    <source>
        <dbReference type="EMBL" id="KDN87314.1"/>
    </source>
</evidence>
<sequence>MNTTPGNPPADQVVAAPTYMADIRFFFRPEDISHMAAKGIELGTYDGVKKNALAVLAQTSPPNAQMPPDAAGKWSADRAQTFKNWIVNGYPLGTATAGSPRRPAAPPRPGSARTSPPSPRPSSSCSRRRSPA</sequence>
<keyword evidence="3" id="KW-1185">Reference proteome</keyword>
<dbReference type="HOGENOM" id="CLU_1914257_0_0_11"/>
<dbReference type="EMBL" id="JNBY01000041">
    <property type="protein sequence ID" value="KDN87314.1"/>
    <property type="molecule type" value="Genomic_DNA"/>
</dbReference>
<dbReference type="AlphaFoldDB" id="A0A066Z4Z3"/>
<name>A0A066Z4Z3_9ACTN</name>
<dbReference type="Proteomes" id="UP000027178">
    <property type="component" value="Unassembled WGS sequence"/>
</dbReference>
<comment type="caution">
    <text evidence="2">The sequence shown here is derived from an EMBL/GenBank/DDBJ whole genome shotgun (WGS) entry which is preliminary data.</text>
</comment>
<feature type="region of interest" description="Disordered" evidence="1">
    <location>
        <begin position="90"/>
        <end position="132"/>
    </location>
</feature>
<evidence type="ECO:0000313" key="3">
    <source>
        <dbReference type="Proteomes" id="UP000027178"/>
    </source>
</evidence>
<gene>
    <name evidence="2" type="ORF">KCH_09410</name>
</gene>
<feature type="compositionally biased region" description="Low complexity" evidence="1">
    <location>
        <begin position="110"/>
        <end position="125"/>
    </location>
</feature>
<organism evidence="2 3">
    <name type="scientific">Kitasatospora cheerisanensis KCTC 2395</name>
    <dbReference type="NCBI Taxonomy" id="1348663"/>
    <lineage>
        <taxon>Bacteria</taxon>
        <taxon>Bacillati</taxon>
        <taxon>Actinomycetota</taxon>
        <taxon>Actinomycetes</taxon>
        <taxon>Kitasatosporales</taxon>
        <taxon>Streptomycetaceae</taxon>
        <taxon>Kitasatospora</taxon>
    </lineage>
</organism>
<accession>A0A066Z4Z3</accession>
<reference evidence="2 3" key="1">
    <citation type="submission" date="2014-05" db="EMBL/GenBank/DDBJ databases">
        <title>Draft Genome Sequence of Kitasatospora cheerisanensis KCTC 2395.</title>
        <authorList>
            <person name="Nam D.H."/>
        </authorList>
    </citation>
    <scope>NUCLEOTIDE SEQUENCE [LARGE SCALE GENOMIC DNA]</scope>
    <source>
        <strain evidence="2 3">KCTC 2395</strain>
    </source>
</reference>
<dbReference type="RefSeq" id="WP_035859190.1">
    <property type="nucleotide sequence ID" value="NZ_KK853997.1"/>
</dbReference>
<dbReference type="PATRIC" id="fig|1348663.4.peg.893"/>
<protein>
    <submittedName>
        <fullName evidence="2">Uncharacterized protein</fullName>
    </submittedName>
</protein>
<proteinExistence type="predicted"/>